<dbReference type="PANTHER" id="PTHR17901:SF14">
    <property type="entry name" value="MAGNESIUM-DEPENDENT PHOSPHATASE 1"/>
    <property type="match status" value="1"/>
</dbReference>
<dbReference type="NCBIfam" id="TIGR01685">
    <property type="entry name" value="MDP-1"/>
    <property type="match status" value="1"/>
</dbReference>
<dbReference type="InterPro" id="IPR010033">
    <property type="entry name" value="HAD_SF_ppase_IIIC"/>
</dbReference>
<reference evidence="2 3" key="1">
    <citation type="submission" date="2018-02" db="EMBL/GenBank/DDBJ databases">
        <title>Draft genome sequences of Elsinoe sp., causing black scab on jojoba.</title>
        <authorList>
            <person name="Stodart B."/>
            <person name="Jeffress S."/>
            <person name="Ash G."/>
            <person name="Arun Chinnappa K."/>
        </authorList>
    </citation>
    <scope>NUCLEOTIDE SEQUENCE [LARGE SCALE GENOMIC DNA]</scope>
    <source>
        <strain evidence="2 3">Hillstone_2</strain>
    </source>
</reference>
<dbReference type="Pfam" id="PF12689">
    <property type="entry name" value="Acid_PPase"/>
    <property type="match status" value="1"/>
</dbReference>
<evidence type="ECO:0000256" key="1">
    <source>
        <dbReference type="SAM" id="MobiDB-lite"/>
    </source>
</evidence>
<dbReference type="Gene3D" id="3.40.50.1000">
    <property type="entry name" value="HAD superfamily/HAD-like"/>
    <property type="match status" value="1"/>
</dbReference>
<dbReference type="FunFam" id="3.40.50.1000:FF:000155">
    <property type="entry name" value="Putative magnesium dependent phosphatase"/>
    <property type="match status" value="1"/>
</dbReference>
<dbReference type="SUPFAM" id="SSF56784">
    <property type="entry name" value="HAD-like"/>
    <property type="match status" value="1"/>
</dbReference>
<sequence>MTRKTTTTTSPPATTTPTTLPATSTPLPPSFTDGLPLPRILVFDLDYTLWPLWVDTHVSGPLKPSADGLTVSDRYGEKFGFYKDVAGLLVGAKEKGMMIGAASRTSAPEVAREGLKYLKVPKEGNKGKGPAAYNLFDVLEIYPGSKTTHFERIRKKTGLEFGEMLFFDDESRNRNVETLGVTMRLVRDGVTVEEVEKGVWEWRTRNGRVKAEGKGGEE</sequence>
<dbReference type="InterPro" id="IPR036412">
    <property type="entry name" value="HAD-like_sf"/>
</dbReference>
<dbReference type="SFLD" id="SFLDG01131">
    <property type="entry name" value="C1.5.2:_MDP_Like"/>
    <property type="match status" value="1"/>
</dbReference>
<dbReference type="PANTHER" id="PTHR17901">
    <property type="entry name" value="MAGNESIUM-DEPENDENT PHOSPHATASE 1 MDP1"/>
    <property type="match status" value="1"/>
</dbReference>
<accession>A0A4V6DTH6</accession>
<protein>
    <submittedName>
        <fullName evidence="2">Magnesium-dependent phosphatase-like protein</fullName>
    </submittedName>
</protein>
<name>A0A4V6DTH6_9PEZI</name>
<feature type="compositionally biased region" description="Low complexity" evidence="1">
    <location>
        <begin position="1"/>
        <end position="25"/>
    </location>
</feature>
<dbReference type="SFLD" id="SFLDS00003">
    <property type="entry name" value="Haloacid_Dehalogenase"/>
    <property type="match status" value="1"/>
</dbReference>
<dbReference type="InterPro" id="IPR010036">
    <property type="entry name" value="MDP_1_eu_arc"/>
</dbReference>
<dbReference type="NCBIfam" id="TIGR01681">
    <property type="entry name" value="HAD-SF-IIIC"/>
    <property type="match status" value="1"/>
</dbReference>
<dbReference type="InterPro" id="IPR035679">
    <property type="entry name" value="MDP-1_euk"/>
</dbReference>
<evidence type="ECO:0000313" key="2">
    <source>
        <dbReference type="EMBL" id="TKX20582.1"/>
    </source>
</evidence>
<dbReference type="CDD" id="cd07501">
    <property type="entry name" value="HAD_MDP-1_like"/>
    <property type="match status" value="1"/>
</dbReference>
<dbReference type="EMBL" id="PTQR01000088">
    <property type="protein sequence ID" value="TKX20582.1"/>
    <property type="molecule type" value="Genomic_DNA"/>
</dbReference>
<dbReference type="SFLD" id="SFLDG01129">
    <property type="entry name" value="C1.5:_HAD__Beta-PGM__Phosphata"/>
    <property type="match status" value="1"/>
</dbReference>
<dbReference type="GO" id="GO:0003993">
    <property type="term" value="F:acid phosphatase activity"/>
    <property type="evidence" value="ECO:0007669"/>
    <property type="project" value="TreeGrafter"/>
</dbReference>
<evidence type="ECO:0000313" key="3">
    <source>
        <dbReference type="Proteomes" id="UP000308133"/>
    </source>
</evidence>
<organism evidence="2 3">
    <name type="scientific">Elsinoe australis</name>
    <dbReference type="NCBI Taxonomy" id="40998"/>
    <lineage>
        <taxon>Eukaryota</taxon>
        <taxon>Fungi</taxon>
        <taxon>Dikarya</taxon>
        <taxon>Ascomycota</taxon>
        <taxon>Pezizomycotina</taxon>
        <taxon>Dothideomycetes</taxon>
        <taxon>Dothideomycetidae</taxon>
        <taxon>Myriangiales</taxon>
        <taxon>Elsinoaceae</taxon>
        <taxon>Elsinoe</taxon>
    </lineage>
</organism>
<proteinExistence type="predicted"/>
<dbReference type="AlphaFoldDB" id="A0A4V6DTH6"/>
<gene>
    <name evidence="2" type="ORF">C1H76_7393</name>
</gene>
<dbReference type="Proteomes" id="UP000308133">
    <property type="component" value="Unassembled WGS sequence"/>
</dbReference>
<comment type="caution">
    <text evidence="2">The sequence shown here is derived from an EMBL/GenBank/DDBJ whole genome shotgun (WGS) entry which is preliminary data.</text>
</comment>
<dbReference type="InterPro" id="IPR023214">
    <property type="entry name" value="HAD_sf"/>
</dbReference>
<feature type="region of interest" description="Disordered" evidence="1">
    <location>
        <begin position="1"/>
        <end position="29"/>
    </location>
</feature>